<dbReference type="Proteomes" id="UP000228711">
    <property type="component" value="Unassembled WGS sequence"/>
</dbReference>
<evidence type="ECO:0000313" key="1">
    <source>
        <dbReference type="EMBL" id="PIS41076.1"/>
    </source>
</evidence>
<gene>
    <name evidence="1" type="ORF">COT25_05040</name>
</gene>
<dbReference type="AlphaFoldDB" id="A0A2H0YRK8"/>
<comment type="caution">
    <text evidence="1">The sequence shown here is derived from an EMBL/GenBank/DDBJ whole genome shotgun (WGS) entry which is preliminary data.</text>
</comment>
<organism evidence="1 2">
    <name type="scientific">Candidatus Kerfeldbacteria bacterium CG08_land_8_20_14_0_20_42_7</name>
    <dbReference type="NCBI Taxonomy" id="2014245"/>
    <lineage>
        <taxon>Bacteria</taxon>
        <taxon>Candidatus Kerfeldiibacteriota</taxon>
    </lineage>
</organism>
<reference evidence="2" key="1">
    <citation type="submission" date="2017-09" db="EMBL/GenBank/DDBJ databases">
        <title>Depth-based differentiation of microbial function through sediment-hosted aquifers and enrichment of novel symbionts in the deep terrestrial subsurface.</title>
        <authorList>
            <person name="Probst A.J."/>
            <person name="Ladd B."/>
            <person name="Jarett J.K."/>
            <person name="Geller-Mcgrath D.E."/>
            <person name="Sieber C.M.K."/>
            <person name="Emerson J.B."/>
            <person name="Anantharaman K."/>
            <person name="Thomas B.C."/>
            <person name="Malmstrom R."/>
            <person name="Stieglmeier M."/>
            <person name="Klingl A."/>
            <person name="Woyke T."/>
            <person name="Ryan C.M."/>
            <person name="Banfield J.F."/>
        </authorList>
    </citation>
    <scope>NUCLEOTIDE SEQUENCE [LARGE SCALE GENOMIC DNA]</scope>
</reference>
<proteinExistence type="predicted"/>
<sequence>MVDLVSLGSAWPNQGFIGIEQEYLDVLRVALNIKMPEPTLDPRPTNIGEVYIDKLTDWCSSTVTFSRKAVADRFVLEATPCFRLITISNIMFDPDDYSRVEIAADNVAWRWKYYPFAFVVAWGLGYHLTNKQFWHAPDSWGRLLCLAKEIYPELVPDTPAWRAFMLALYERFVGMQYDIKEELPHYDRNILSREDLPLRSRTARVPLFRDFVAYCKAAIEKELCS</sequence>
<dbReference type="EMBL" id="PEXV01000161">
    <property type="protein sequence ID" value="PIS41076.1"/>
    <property type="molecule type" value="Genomic_DNA"/>
</dbReference>
<evidence type="ECO:0000313" key="2">
    <source>
        <dbReference type="Proteomes" id="UP000228711"/>
    </source>
</evidence>
<accession>A0A2H0YRK8</accession>
<name>A0A2H0YRK8_9BACT</name>
<protein>
    <submittedName>
        <fullName evidence="1">Uncharacterized protein</fullName>
    </submittedName>
</protein>